<reference evidence="5" key="2">
    <citation type="journal article" date="2023" name="IMA Fungus">
        <title>Comparative genomic study of the Penicillium genus elucidates a diverse pangenome and 15 lateral gene transfer events.</title>
        <authorList>
            <person name="Petersen C."/>
            <person name="Sorensen T."/>
            <person name="Nielsen M.R."/>
            <person name="Sondergaard T.E."/>
            <person name="Sorensen J.L."/>
            <person name="Fitzpatrick D.A."/>
            <person name="Frisvad J.C."/>
            <person name="Nielsen K.L."/>
        </authorList>
    </citation>
    <scope>NUCLEOTIDE SEQUENCE</scope>
    <source>
        <strain evidence="5">IBT 30069</strain>
    </source>
</reference>
<dbReference type="SUPFAM" id="SSF51735">
    <property type="entry name" value="NAD(P)-binding Rossmann-fold domains"/>
    <property type="match status" value="1"/>
</dbReference>
<gene>
    <name evidence="5" type="ORF">N7456_000909</name>
</gene>
<dbReference type="InterPro" id="IPR051911">
    <property type="entry name" value="SDR_oxidoreductase"/>
</dbReference>
<keyword evidence="3" id="KW-0812">Transmembrane</keyword>
<reference evidence="5" key="1">
    <citation type="submission" date="2022-11" db="EMBL/GenBank/DDBJ databases">
        <authorList>
            <person name="Petersen C."/>
        </authorList>
    </citation>
    <scope>NUCLEOTIDE SEQUENCE</scope>
    <source>
        <strain evidence="5">IBT 30069</strain>
    </source>
</reference>
<dbReference type="GO" id="GO:0016491">
    <property type="term" value="F:oxidoreductase activity"/>
    <property type="evidence" value="ECO:0007669"/>
    <property type="project" value="UniProtKB-KW"/>
</dbReference>
<dbReference type="Proteomes" id="UP001149165">
    <property type="component" value="Unassembled WGS sequence"/>
</dbReference>
<keyword evidence="3" id="KW-1133">Transmembrane helix</keyword>
<evidence type="ECO:0000313" key="6">
    <source>
        <dbReference type="Proteomes" id="UP001149165"/>
    </source>
</evidence>
<sequence length="288" mass="30891">MIEQLTWLVTGCTSGMGESLVYAILAKGDRVIATARGNEKSAIERLASLKEAGAAVMELDVAASESVIKEKVQEAWSIYGQVDVLVNNAGYIDGGIFEEIDEAFLTRVLRNNAIGPLNLTRAFIPYMRSRGTGTLLFMSSVGAYFGALGASAYVGAKGLLECTVPNIAVETAPFGLRTSILIPGFFKTKVFTPGNILWRAPNPLPDYAEVNKLAQDRCIAADGEQPGDPRKAGDIIVDAVKGTGQCEGMKLPLWLPLGPDAFQVIRANAQERLKVCDEWESIGSGTNF</sequence>
<protein>
    <submittedName>
        <fullName evidence="5">Short-chain dehydrogenase/reductase SDR</fullName>
    </submittedName>
</protein>
<comment type="caution">
    <text evidence="5">The sequence shown here is derived from an EMBL/GenBank/DDBJ whole genome shotgun (WGS) entry which is preliminary data.</text>
</comment>
<accession>A0A9W9GD07</accession>
<dbReference type="PANTHER" id="PTHR43976:SF16">
    <property type="entry name" value="SHORT-CHAIN DEHYDROGENASE_REDUCTASE FAMILY PROTEIN"/>
    <property type="match status" value="1"/>
</dbReference>
<dbReference type="InterPro" id="IPR002347">
    <property type="entry name" value="SDR_fam"/>
</dbReference>
<feature type="transmembrane region" description="Helical" evidence="3">
    <location>
        <begin position="135"/>
        <end position="156"/>
    </location>
</feature>
<dbReference type="EMBL" id="JAPQKH010000001">
    <property type="protein sequence ID" value="KAJ5116561.1"/>
    <property type="molecule type" value="Genomic_DNA"/>
</dbReference>
<organism evidence="5 6">
    <name type="scientific">Penicillium angulare</name>
    <dbReference type="NCBI Taxonomy" id="116970"/>
    <lineage>
        <taxon>Eukaryota</taxon>
        <taxon>Fungi</taxon>
        <taxon>Dikarya</taxon>
        <taxon>Ascomycota</taxon>
        <taxon>Pezizomycotina</taxon>
        <taxon>Eurotiomycetes</taxon>
        <taxon>Eurotiomycetidae</taxon>
        <taxon>Eurotiales</taxon>
        <taxon>Aspergillaceae</taxon>
        <taxon>Penicillium</taxon>
    </lineage>
</organism>
<evidence type="ECO:0000256" key="2">
    <source>
        <dbReference type="ARBA" id="ARBA00023002"/>
    </source>
</evidence>
<evidence type="ECO:0000256" key="1">
    <source>
        <dbReference type="ARBA" id="ARBA00006484"/>
    </source>
</evidence>
<keyword evidence="6" id="KW-1185">Reference proteome</keyword>
<dbReference type="CDD" id="cd05374">
    <property type="entry name" value="17beta-HSD-like_SDR_c"/>
    <property type="match status" value="1"/>
</dbReference>
<dbReference type="PANTHER" id="PTHR43976">
    <property type="entry name" value="SHORT CHAIN DEHYDROGENASE"/>
    <property type="match status" value="1"/>
</dbReference>
<dbReference type="PRINTS" id="PR00081">
    <property type="entry name" value="GDHRDH"/>
</dbReference>
<comment type="similarity">
    <text evidence="1">Belongs to the short-chain dehydrogenases/reductases (SDR) family.</text>
</comment>
<dbReference type="Gene3D" id="3.40.50.720">
    <property type="entry name" value="NAD(P)-binding Rossmann-like Domain"/>
    <property type="match status" value="1"/>
</dbReference>
<proteinExistence type="inferred from homology"/>
<evidence type="ECO:0000259" key="4">
    <source>
        <dbReference type="SMART" id="SM00822"/>
    </source>
</evidence>
<evidence type="ECO:0000256" key="3">
    <source>
        <dbReference type="SAM" id="Phobius"/>
    </source>
</evidence>
<dbReference type="SMART" id="SM00822">
    <property type="entry name" value="PKS_KR"/>
    <property type="match status" value="1"/>
</dbReference>
<feature type="domain" description="Ketoreductase" evidence="4">
    <location>
        <begin position="5"/>
        <end position="170"/>
    </location>
</feature>
<name>A0A9W9GD07_9EURO</name>
<keyword evidence="3" id="KW-0472">Membrane</keyword>
<dbReference type="AlphaFoldDB" id="A0A9W9GD07"/>
<dbReference type="InterPro" id="IPR036291">
    <property type="entry name" value="NAD(P)-bd_dom_sf"/>
</dbReference>
<keyword evidence="2" id="KW-0560">Oxidoreductase</keyword>
<evidence type="ECO:0000313" key="5">
    <source>
        <dbReference type="EMBL" id="KAJ5116561.1"/>
    </source>
</evidence>
<dbReference type="InterPro" id="IPR057326">
    <property type="entry name" value="KR_dom"/>
</dbReference>
<dbReference type="OrthoDB" id="1274115at2759"/>
<dbReference type="Pfam" id="PF00106">
    <property type="entry name" value="adh_short"/>
    <property type="match status" value="1"/>
</dbReference>